<organism evidence="1 2">
    <name type="scientific">Staphylococcus condimenti</name>
    <dbReference type="NCBI Taxonomy" id="70255"/>
    <lineage>
        <taxon>Bacteria</taxon>
        <taxon>Bacillati</taxon>
        <taxon>Bacillota</taxon>
        <taxon>Bacilli</taxon>
        <taxon>Bacillales</taxon>
        <taxon>Staphylococcaceae</taxon>
        <taxon>Staphylococcus</taxon>
    </lineage>
</organism>
<reference evidence="1 2" key="1">
    <citation type="submission" date="2018-11" db="EMBL/GenBank/DDBJ databases">
        <title>Genomic profiling of Staphylococcus species from a Poultry farm system in KwaZulu-Natal, South Africa.</title>
        <authorList>
            <person name="Amoako D.G."/>
            <person name="Somboro A.M."/>
            <person name="Abia A.L.K."/>
            <person name="Bester L.A."/>
            <person name="Essack S.Y."/>
        </authorList>
    </citation>
    <scope>NUCLEOTIDE SEQUENCE [LARGE SCALE GENOMIC DNA]</scope>
    <source>
        <strain evidence="1 2">SA11</strain>
    </source>
</reference>
<protein>
    <submittedName>
        <fullName evidence="1">DUF2316 family protein</fullName>
    </submittedName>
</protein>
<sequence length="96" mass="11259">MSLNKEQRAITRDELQAHFDKSSLSKTDLADALDVSVKDINLVLDMKAPKFGSKLQNFIHLVWDVRDEINYNIRSHGKEPEPYTYLKGEKEDYWFL</sequence>
<dbReference type="Proteomes" id="UP000293854">
    <property type="component" value="Unassembled WGS sequence"/>
</dbReference>
<accession>A0A4Q7CSP1</accession>
<dbReference type="Pfam" id="PF10078">
    <property type="entry name" value="DUF2316"/>
    <property type="match status" value="1"/>
</dbReference>
<dbReference type="EMBL" id="RQTE01000175">
    <property type="protein sequence ID" value="RZI01311.1"/>
    <property type="molecule type" value="Genomic_DNA"/>
</dbReference>
<evidence type="ECO:0000313" key="2">
    <source>
        <dbReference type="Proteomes" id="UP000293854"/>
    </source>
</evidence>
<comment type="caution">
    <text evidence="1">The sequence shown here is derived from an EMBL/GenBank/DDBJ whole genome shotgun (WGS) entry which is preliminary data.</text>
</comment>
<evidence type="ECO:0000313" key="1">
    <source>
        <dbReference type="EMBL" id="RZI01311.1"/>
    </source>
</evidence>
<proteinExistence type="predicted"/>
<name>A0A4Q7CSP1_9STAP</name>
<gene>
    <name evidence="1" type="ORF">EIG99_09175</name>
</gene>
<dbReference type="RefSeq" id="WP_130135620.1">
    <property type="nucleotide sequence ID" value="NZ_RQTE01000175.1"/>
</dbReference>
<dbReference type="InterPro" id="IPR018757">
    <property type="entry name" value="DUF2316"/>
</dbReference>
<dbReference type="AlphaFoldDB" id="A0A4Q7CSP1"/>